<dbReference type="InterPro" id="IPR011989">
    <property type="entry name" value="ARM-like"/>
</dbReference>
<keyword evidence="10" id="KW-1185">Reference proteome</keyword>
<name>A0A9R1VL14_LACSA</name>
<feature type="domain" description="Telomere-associated protein Rif1 N-terminal" evidence="8">
    <location>
        <begin position="23"/>
        <end position="371"/>
    </location>
</feature>
<evidence type="ECO:0000313" key="10">
    <source>
        <dbReference type="Proteomes" id="UP000235145"/>
    </source>
</evidence>
<sequence length="1005" mass="114068">MGVFATQFLELKSLLSSCANINSKSEKSSLYSTLLQLQEHSTTDPSLLQSLTDSSHVLLSSMANDISDDDEEIAAQALKCMGFMIYHPSIVTGILGEDADMVLSSLQKVILSTRIKSVCNLGVWCISVQQFNPSFLNAHIDSLVRAIVHALDNPTGSLSTTFEAMQAVMKLVTQLNEKMRETSNLWAPPIYRRLVSSDKREKDMSERCLLKIKSTICPPPSSLSKVVIVDVKRKLLPAMEELLKKGMKIQAIQSWGWFICLIGPYSIKNRHLINQLLKIPEQTFSDSDPQVKIASQIAWEALIDTLVILPTQEYTTNEDTNTNGVIEANGLTKSIKLIMTPLIGIMSTKCDSSVHLSCLNTWNYLLHKLDTFVNHSSVIKTVLDPMLETVFRVGPDNRNIWSWNFCLDLINSHAGQLGQPGDHPVKWMTWNLNRFDFFIKMVHVFINHGELAYDSALKLFRSSIKGVQLCLKNTGVSFSDIMSCIETIITCLKTLSEGQIGQTFLEFIEIVIEELQPLILGSPLYTMKFDEKNTVSPVAYLVLLYFHETVNLTDSVGQLRGCCKNNSFAARKLSDYVSLLLVSYDAYDIIDTLIFSLEKYVTPNNLNLWITIANCVKDYLKGKKSEVDDTWNLVISRFLAYPFCVFQIPQNKVDVEEIVEQWIAIYKSCECCESLFPVFDRFLEEYSKVDQKSYEFLSLCGDVITCVFEDITKSSHPCGKNNDVVGDKRIRCIKTSLHCVARFLSVSYVDAKANPKILDTISRVFSTLIRFLESFVFDEIINIIIFIEIISIPLLQWLSDHETQHENTIYQLQQLWITILKCLQTHSPSIDFNSTFLKLQSTLIQATLDHSNPLISNPTITFWNSTFGAQIKLDYPQNLLPVLDKLFRNGKINLNRKSHSRTNSEITPPQKHKVTTALNRCVKRVELMEDHGKGLGFKRKKLELTEHQKEVRRAQQGRSRDCEGRGPGVRTYTSVDFSQGMEEESQEESQDLRNTEAILEMLKRV</sequence>
<dbReference type="OrthoDB" id="5399929at2759"/>
<dbReference type="GO" id="GO:0000723">
    <property type="term" value="P:telomere maintenance"/>
    <property type="evidence" value="ECO:0000318"/>
    <property type="project" value="GO_Central"/>
</dbReference>
<gene>
    <name evidence="9" type="ORF">LSAT_V11C500262780</name>
</gene>
<dbReference type="InterPro" id="IPR022031">
    <property type="entry name" value="Rif1_N"/>
</dbReference>
<evidence type="ECO:0000256" key="6">
    <source>
        <dbReference type="ARBA" id="ARBA00023306"/>
    </source>
</evidence>
<dbReference type="EMBL" id="NBSK02000005">
    <property type="protein sequence ID" value="KAJ0208205.1"/>
    <property type="molecule type" value="Genomic_DNA"/>
</dbReference>
<protein>
    <recommendedName>
        <fullName evidence="8">Telomere-associated protein Rif1 N-terminal domain-containing protein</fullName>
    </recommendedName>
</protein>
<dbReference type="PANTHER" id="PTHR22928">
    <property type="entry name" value="TELOMERE-ASSOCIATED PROTEIN RIF1"/>
    <property type="match status" value="1"/>
</dbReference>
<feature type="region of interest" description="Disordered" evidence="7">
    <location>
        <begin position="953"/>
        <end position="995"/>
    </location>
</feature>
<dbReference type="GO" id="GO:0005634">
    <property type="term" value="C:nucleus"/>
    <property type="evidence" value="ECO:0000318"/>
    <property type="project" value="GO_Central"/>
</dbReference>
<proteinExistence type="predicted"/>
<evidence type="ECO:0000256" key="7">
    <source>
        <dbReference type="SAM" id="MobiDB-lite"/>
    </source>
</evidence>
<evidence type="ECO:0000256" key="5">
    <source>
        <dbReference type="ARBA" id="ARBA00023242"/>
    </source>
</evidence>
<evidence type="ECO:0000256" key="2">
    <source>
        <dbReference type="ARBA" id="ARBA00004574"/>
    </source>
</evidence>
<organism evidence="9 10">
    <name type="scientific">Lactuca sativa</name>
    <name type="common">Garden lettuce</name>
    <dbReference type="NCBI Taxonomy" id="4236"/>
    <lineage>
        <taxon>Eukaryota</taxon>
        <taxon>Viridiplantae</taxon>
        <taxon>Streptophyta</taxon>
        <taxon>Embryophyta</taxon>
        <taxon>Tracheophyta</taxon>
        <taxon>Spermatophyta</taxon>
        <taxon>Magnoliopsida</taxon>
        <taxon>eudicotyledons</taxon>
        <taxon>Gunneridae</taxon>
        <taxon>Pentapetalae</taxon>
        <taxon>asterids</taxon>
        <taxon>campanulids</taxon>
        <taxon>Asterales</taxon>
        <taxon>Asteraceae</taxon>
        <taxon>Cichorioideae</taxon>
        <taxon>Cichorieae</taxon>
        <taxon>Lactucinae</taxon>
        <taxon>Lactuca</taxon>
    </lineage>
</organism>
<dbReference type="SUPFAM" id="SSF48371">
    <property type="entry name" value="ARM repeat"/>
    <property type="match status" value="1"/>
</dbReference>
<accession>A0A9R1VL14</accession>
<dbReference type="Gene3D" id="1.25.10.10">
    <property type="entry name" value="Leucine-rich Repeat Variant"/>
    <property type="match status" value="1"/>
</dbReference>
<dbReference type="AlphaFoldDB" id="A0A9R1VL14"/>
<keyword evidence="5" id="KW-0539">Nucleus</keyword>
<keyword evidence="6" id="KW-0131">Cell cycle</keyword>
<reference evidence="9 10" key="1">
    <citation type="journal article" date="2017" name="Nat. Commun.">
        <title>Genome assembly with in vitro proximity ligation data and whole-genome triplication in lettuce.</title>
        <authorList>
            <person name="Reyes-Chin-Wo S."/>
            <person name="Wang Z."/>
            <person name="Yang X."/>
            <person name="Kozik A."/>
            <person name="Arikit S."/>
            <person name="Song C."/>
            <person name="Xia L."/>
            <person name="Froenicke L."/>
            <person name="Lavelle D.O."/>
            <person name="Truco M.J."/>
            <person name="Xia R."/>
            <person name="Zhu S."/>
            <person name="Xu C."/>
            <person name="Xu H."/>
            <person name="Xu X."/>
            <person name="Cox K."/>
            <person name="Korf I."/>
            <person name="Meyers B.C."/>
            <person name="Michelmore R.W."/>
        </authorList>
    </citation>
    <scope>NUCLEOTIDE SEQUENCE [LARGE SCALE GENOMIC DNA]</scope>
    <source>
        <strain evidence="10">cv. Salinas</strain>
        <tissue evidence="9">Seedlings</tissue>
    </source>
</reference>
<evidence type="ECO:0000259" key="8">
    <source>
        <dbReference type="Pfam" id="PF12231"/>
    </source>
</evidence>
<feature type="compositionally biased region" description="Basic and acidic residues" evidence="7">
    <location>
        <begin position="953"/>
        <end position="964"/>
    </location>
</feature>
<dbReference type="Proteomes" id="UP000235145">
    <property type="component" value="Unassembled WGS sequence"/>
</dbReference>
<dbReference type="GO" id="GO:0000781">
    <property type="term" value="C:chromosome, telomeric region"/>
    <property type="evidence" value="ECO:0007669"/>
    <property type="project" value="UniProtKB-SubCell"/>
</dbReference>
<comment type="caution">
    <text evidence="9">The sequence shown here is derived from an EMBL/GenBank/DDBJ whole genome shotgun (WGS) entry which is preliminary data.</text>
</comment>
<dbReference type="Pfam" id="PF12231">
    <property type="entry name" value="Rif1_N"/>
    <property type="match status" value="1"/>
</dbReference>
<evidence type="ECO:0000256" key="1">
    <source>
        <dbReference type="ARBA" id="ARBA00004123"/>
    </source>
</evidence>
<comment type="subcellular location">
    <subcellularLocation>
        <location evidence="2">Chromosome</location>
        <location evidence="2">Telomere</location>
    </subcellularLocation>
    <subcellularLocation>
        <location evidence="1">Nucleus</location>
    </subcellularLocation>
</comment>
<dbReference type="PANTHER" id="PTHR22928:SF3">
    <property type="entry name" value="TELOMERE-ASSOCIATED PROTEIN RIF1"/>
    <property type="match status" value="1"/>
</dbReference>
<evidence type="ECO:0000313" key="9">
    <source>
        <dbReference type="EMBL" id="KAJ0208205.1"/>
    </source>
</evidence>
<dbReference type="InterPro" id="IPR016024">
    <property type="entry name" value="ARM-type_fold"/>
</dbReference>
<keyword evidence="3" id="KW-0158">Chromosome</keyword>
<keyword evidence="4" id="KW-0779">Telomere</keyword>
<evidence type="ECO:0000256" key="3">
    <source>
        <dbReference type="ARBA" id="ARBA00022454"/>
    </source>
</evidence>
<evidence type="ECO:0000256" key="4">
    <source>
        <dbReference type="ARBA" id="ARBA00022895"/>
    </source>
</evidence>